<dbReference type="PANTHER" id="PTHR12317">
    <property type="entry name" value="DIACYLGLYCEROL O-ACYLTRANSFERASE"/>
    <property type="match status" value="1"/>
</dbReference>
<evidence type="ECO:0000259" key="14">
    <source>
        <dbReference type="Pfam" id="PF13359"/>
    </source>
</evidence>
<proteinExistence type="inferred from homology"/>
<keyword evidence="6 13" id="KW-0812">Transmembrane</keyword>
<evidence type="ECO:0000256" key="13">
    <source>
        <dbReference type="SAM" id="Phobius"/>
    </source>
</evidence>
<reference evidence="15" key="1">
    <citation type="submission" date="2020-11" db="EMBL/GenBank/DDBJ databases">
        <authorList>
            <person name="Tran Van P."/>
        </authorList>
    </citation>
    <scope>NUCLEOTIDE SEQUENCE</scope>
</reference>
<dbReference type="OrthoDB" id="6627079at2759"/>
<keyword evidence="16" id="KW-1185">Reference proteome</keyword>
<keyword evidence="4" id="KW-0444">Lipid biosynthesis</keyword>
<comment type="similarity">
    <text evidence="3">Belongs to the diacylglycerol acyltransferase family.</text>
</comment>
<evidence type="ECO:0000256" key="5">
    <source>
        <dbReference type="ARBA" id="ARBA00022679"/>
    </source>
</evidence>
<sequence length="733" mass="84395">MVDTSSSIELSFQTLAGLYVINKLSPIVGLTCGIICIYMLFTPYYYVSMMYFAFMYSDRHTPNRGGRPCNWLRNSPFVKYFTDYFPMKLIKTQDLDPGQNYMFICHPHGLMSLSFVGHFALQRTGFATIFEGLNSRFAAIDALFRLPLHREVAMLLGFISVSKRSIEWCLRGKEGTGQVVAFSVGGSREVLDAIPNTMNLYLKNRKGFVKIALTTGTSLVPVLSFGENEIFEQKVFEPNSRFRRYQEWLLKTFGFTQPVPTTYLPIRHPINTIVGMAIPVTKIANPSAKQINELHDRYIDIQAIMGNFFYQRSGFLTMFKGLELRVVTLGVHFWIPFHRDMMLMGGLINSTQQSIEWCLRGCRGQAVVIVVGGGRESLEAIPNTMILYLKNRKGFARIALTTGTSLVPVLSFGENEVYEQIVFPPSSRFRRYQEWLLKKFAFTQPVTTSLLPFRRPITTIVGKPIPVAKVDNPSAEQINELHDRYIDILPTHDQFKQISHEFEHRFDYPMAVGCIDAIHFPIQTPKEQAHYFCNYKGWYSVVALAVSDANSKVYYVNAGIPGDCSDSGAFSQTDIFKQCDKFTLFPKSSRRFNNNTLVNYHLLGDSAFQLKPWLIKPYLYEYNMPRDQVHFNKHHDKARSVIHTAFDRVKARWRRLSTPMDFKLEQISDVIIVAFAMNNLCDENKCRIDPKWIRDLQTDRVYSQPLFRNNDRNADQFSIEARDALKQYFHTSH</sequence>
<evidence type="ECO:0000256" key="6">
    <source>
        <dbReference type="ARBA" id="ARBA00022692"/>
    </source>
</evidence>
<organism evidence="15">
    <name type="scientific">Medioppia subpectinata</name>
    <dbReference type="NCBI Taxonomy" id="1979941"/>
    <lineage>
        <taxon>Eukaryota</taxon>
        <taxon>Metazoa</taxon>
        <taxon>Ecdysozoa</taxon>
        <taxon>Arthropoda</taxon>
        <taxon>Chelicerata</taxon>
        <taxon>Arachnida</taxon>
        <taxon>Acari</taxon>
        <taxon>Acariformes</taxon>
        <taxon>Sarcoptiformes</taxon>
        <taxon>Oribatida</taxon>
        <taxon>Brachypylina</taxon>
        <taxon>Oppioidea</taxon>
        <taxon>Oppiidae</taxon>
        <taxon>Medioppia</taxon>
    </lineage>
</organism>
<evidence type="ECO:0000313" key="15">
    <source>
        <dbReference type="EMBL" id="CAD7622765.1"/>
    </source>
</evidence>
<dbReference type="GO" id="GO:0005789">
    <property type="term" value="C:endoplasmic reticulum membrane"/>
    <property type="evidence" value="ECO:0007669"/>
    <property type="project" value="UniProtKB-SubCell"/>
</dbReference>
<evidence type="ECO:0000256" key="11">
    <source>
        <dbReference type="ARBA" id="ARBA00023136"/>
    </source>
</evidence>
<dbReference type="InterPro" id="IPR027806">
    <property type="entry name" value="HARBI1_dom"/>
</dbReference>
<keyword evidence="11 13" id="KW-0472">Membrane</keyword>
<keyword evidence="7" id="KW-0479">Metal-binding</keyword>
<keyword evidence="8" id="KW-0256">Endoplasmic reticulum</keyword>
<evidence type="ECO:0000256" key="8">
    <source>
        <dbReference type="ARBA" id="ARBA00022824"/>
    </source>
</evidence>
<name>A0A7R9KH10_9ACAR</name>
<dbReference type="CDD" id="cd07987">
    <property type="entry name" value="LPLAT_MGAT-like"/>
    <property type="match status" value="2"/>
</dbReference>
<keyword evidence="5" id="KW-0808">Transferase</keyword>
<keyword evidence="12" id="KW-0012">Acyltransferase</keyword>
<feature type="domain" description="DDE Tnp4" evidence="14">
    <location>
        <begin position="515"/>
        <end position="679"/>
    </location>
</feature>
<evidence type="ECO:0000256" key="2">
    <source>
        <dbReference type="ARBA" id="ARBA00004477"/>
    </source>
</evidence>
<keyword evidence="9 13" id="KW-1133">Transmembrane helix</keyword>
<dbReference type="GO" id="GO:0046872">
    <property type="term" value="F:metal ion binding"/>
    <property type="evidence" value="ECO:0007669"/>
    <property type="project" value="UniProtKB-KW"/>
</dbReference>
<dbReference type="EMBL" id="OC855850">
    <property type="protein sequence ID" value="CAD7622765.1"/>
    <property type="molecule type" value="Genomic_DNA"/>
</dbReference>
<evidence type="ECO:0000256" key="3">
    <source>
        <dbReference type="ARBA" id="ARBA00005420"/>
    </source>
</evidence>
<dbReference type="InterPro" id="IPR007130">
    <property type="entry name" value="DAGAT"/>
</dbReference>
<evidence type="ECO:0000256" key="7">
    <source>
        <dbReference type="ARBA" id="ARBA00022723"/>
    </source>
</evidence>
<evidence type="ECO:0000256" key="1">
    <source>
        <dbReference type="ARBA" id="ARBA00001968"/>
    </source>
</evidence>
<evidence type="ECO:0000256" key="4">
    <source>
        <dbReference type="ARBA" id="ARBA00022516"/>
    </source>
</evidence>
<comment type="subcellular location">
    <subcellularLocation>
        <location evidence="2">Endoplasmic reticulum membrane</location>
        <topology evidence="2">Multi-pass membrane protein</topology>
    </subcellularLocation>
</comment>
<evidence type="ECO:0000313" key="16">
    <source>
        <dbReference type="Proteomes" id="UP000759131"/>
    </source>
</evidence>
<dbReference type="GO" id="GO:0019432">
    <property type="term" value="P:triglyceride biosynthetic process"/>
    <property type="evidence" value="ECO:0007669"/>
    <property type="project" value="TreeGrafter"/>
</dbReference>
<evidence type="ECO:0000256" key="9">
    <source>
        <dbReference type="ARBA" id="ARBA00022989"/>
    </source>
</evidence>
<comment type="cofactor">
    <cofactor evidence="1">
        <name>a divalent metal cation</name>
        <dbReference type="ChEBI" id="CHEBI:60240"/>
    </cofactor>
</comment>
<accession>A0A7R9KH10</accession>
<dbReference type="PANTHER" id="PTHR12317:SF79">
    <property type="entry name" value="ACYLTRANSFERASE"/>
    <property type="match status" value="1"/>
</dbReference>
<dbReference type="Proteomes" id="UP000759131">
    <property type="component" value="Unassembled WGS sequence"/>
</dbReference>
<dbReference type="GO" id="GO:0004144">
    <property type="term" value="F:diacylglycerol O-acyltransferase activity"/>
    <property type="evidence" value="ECO:0007669"/>
    <property type="project" value="TreeGrafter"/>
</dbReference>
<gene>
    <name evidence="15" type="ORF">OSB1V03_LOCUS3228</name>
</gene>
<keyword evidence="10" id="KW-0443">Lipid metabolism</keyword>
<dbReference type="Pfam" id="PF03982">
    <property type="entry name" value="DAGAT"/>
    <property type="match status" value="2"/>
</dbReference>
<dbReference type="EMBL" id="CAJPIZ010001275">
    <property type="protein sequence ID" value="CAG2103195.1"/>
    <property type="molecule type" value="Genomic_DNA"/>
</dbReference>
<dbReference type="Pfam" id="PF13359">
    <property type="entry name" value="DDE_Tnp_4"/>
    <property type="match status" value="1"/>
</dbReference>
<protein>
    <recommendedName>
        <fullName evidence="14">DDE Tnp4 domain-containing protein</fullName>
    </recommendedName>
</protein>
<feature type="transmembrane region" description="Helical" evidence="13">
    <location>
        <begin position="27"/>
        <end position="47"/>
    </location>
</feature>
<evidence type="ECO:0000256" key="12">
    <source>
        <dbReference type="ARBA" id="ARBA00023315"/>
    </source>
</evidence>
<dbReference type="AlphaFoldDB" id="A0A7R9KH10"/>
<evidence type="ECO:0000256" key="10">
    <source>
        <dbReference type="ARBA" id="ARBA00023098"/>
    </source>
</evidence>